<sequence length="468" mass="53020">MSHRYSREEKKKWVSASNQAKRKPPVQIPAADTTALIEENKFTLIGRVTNPSVQNTKALMIRDISLPAGEIIQVEFAYDKLEKHCFRCFSLTHEKDDCPLAGNTREQDRSPRHLGISQSNTMARLDGKRKKYEDRRREKAPYIPKYRNHPSRSQEDMSEQRNNARYQLNYSPVTSEFRRGREAPSQDRIFSRNPEDRTDSRSNLRNADLQSAEPPRRRSDRDRQGTRSDNINNDRRAHSHESGSKTVQSPVLALIIPHSSDLRRSLPQREDVEGSGGQLSAERRPTKERLRPPTIPHTSDLRRSLTNRMADEMTGGQGSADRPPAKERLSLPSNGKAKIGQQVNSTGSSRLQDIEIQYLEEIMEPQQVENNSHPSGSRPPGAPVSSPYERSPIRTLSEDRRHVSLRLGPLPESSQSDVPIQARLSGGPEIITRSVAKRKAGTSPQRKRINSSTPHGVSMKKRRVTKPQ</sequence>
<gene>
    <name evidence="3" type="ORF">HID58_063651</name>
</gene>
<keyword evidence="4" id="KW-1185">Reference proteome</keyword>
<evidence type="ECO:0000313" key="4">
    <source>
        <dbReference type="Proteomes" id="UP000824890"/>
    </source>
</evidence>
<proteinExistence type="predicted"/>
<feature type="non-terminal residue" evidence="3">
    <location>
        <position position="468"/>
    </location>
</feature>
<feature type="compositionally biased region" description="Basic and acidic residues" evidence="1">
    <location>
        <begin position="131"/>
        <end position="140"/>
    </location>
</feature>
<dbReference type="InterPro" id="IPR025836">
    <property type="entry name" value="Zn_knuckle_CX2CX4HX4C"/>
</dbReference>
<name>A0ABQ8A4W7_BRANA</name>
<protein>
    <recommendedName>
        <fullName evidence="2">Zinc knuckle CX2CX4HX4C domain-containing protein</fullName>
    </recommendedName>
</protein>
<feature type="region of interest" description="Disordered" evidence="1">
    <location>
        <begin position="97"/>
        <end position="350"/>
    </location>
</feature>
<feature type="region of interest" description="Disordered" evidence="1">
    <location>
        <begin position="363"/>
        <end position="468"/>
    </location>
</feature>
<feature type="compositionally biased region" description="Basic residues" evidence="1">
    <location>
        <begin position="458"/>
        <end position="468"/>
    </location>
</feature>
<feature type="compositionally biased region" description="Basic residues" evidence="1">
    <location>
        <begin position="435"/>
        <end position="449"/>
    </location>
</feature>
<dbReference type="Proteomes" id="UP000824890">
    <property type="component" value="Unassembled WGS sequence"/>
</dbReference>
<feature type="compositionally biased region" description="Polar residues" evidence="1">
    <location>
        <begin position="160"/>
        <end position="174"/>
    </location>
</feature>
<evidence type="ECO:0000256" key="1">
    <source>
        <dbReference type="SAM" id="MobiDB-lite"/>
    </source>
</evidence>
<feature type="region of interest" description="Disordered" evidence="1">
    <location>
        <begin position="1"/>
        <end position="24"/>
    </location>
</feature>
<evidence type="ECO:0000259" key="2">
    <source>
        <dbReference type="Pfam" id="PF14392"/>
    </source>
</evidence>
<accession>A0ABQ8A4W7</accession>
<feature type="compositionally biased region" description="Polar residues" evidence="1">
    <location>
        <begin position="341"/>
        <end position="350"/>
    </location>
</feature>
<reference evidence="3 4" key="1">
    <citation type="submission" date="2021-05" db="EMBL/GenBank/DDBJ databases">
        <title>Genome Assembly of Synthetic Allotetraploid Brassica napus Reveals Homoeologous Exchanges between Subgenomes.</title>
        <authorList>
            <person name="Davis J.T."/>
        </authorList>
    </citation>
    <scope>NUCLEOTIDE SEQUENCE [LARGE SCALE GENOMIC DNA]</scope>
    <source>
        <strain evidence="4">cv. Da-Ae</strain>
        <tissue evidence="3">Seedling</tissue>
    </source>
</reference>
<feature type="compositionally biased region" description="Basic and acidic residues" evidence="1">
    <location>
        <begin position="1"/>
        <end position="12"/>
    </location>
</feature>
<feature type="domain" description="Zinc knuckle CX2CX4HX4C" evidence="2">
    <location>
        <begin position="60"/>
        <end position="99"/>
    </location>
</feature>
<evidence type="ECO:0000313" key="3">
    <source>
        <dbReference type="EMBL" id="KAH0887555.1"/>
    </source>
</evidence>
<dbReference type="Pfam" id="PF14392">
    <property type="entry name" value="zf-CCHC_4"/>
    <property type="match status" value="1"/>
</dbReference>
<feature type="compositionally biased region" description="Basic and acidic residues" evidence="1">
    <location>
        <begin position="260"/>
        <end position="272"/>
    </location>
</feature>
<dbReference type="EMBL" id="JAGKQM010000014">
    <property type="protein sequence ID" value="KAH0887555.1"/>
    <property type="molecule type" value="Genomic_DNA"/>
</dbReference>
<feature type="compositionally biased region" description="Basic and acidic residues" evidence="1">
    <location>
        <begin position="281"/>
        <end position="291"/>
    </location>
</feature>
<feature type="compositionally biased region" description="Basic and acidic residues" evidence="1">
    <location>
        <begin position="176"/>
        <end position="202"/>
    </location>
</feature>
<feature type="compositionally biased region" description="Basic and acidic residues" evidence="1">
    <location>
        <begin position="214"/>
        <end position="243"/>
    </location>
</feature>
<organism evidence="3 4">
    <name type="scientific">Brassica napus</name>
    <name type="common">Rape</name>
    <dbReference type="NCBI Taxonomy" id="3708"/>
    <lineage>
        <taxon>Eukaryota</taxon>
        <taxon>Viridiplantae</taxon>
        <taxon>Streptophyta</taxon>
        <taxon>Embryophyta</taxon>
        <taxon>Tracheophyta</taxon>
        <taxon>Spermatophyta</taxon>
        <taxon>Magnoliopsida</taxon>
        <taxon>eudicotyledons</taxon>
        <taxon>Gunneridae</taxon>
        <taxon>Pentapetalae</taxon>
        <taxon>rosids</taxon>
        <taxon>malvids</taxon>
        <taxon>Brassicales</taxon>
        <taxon>Brassicaceae</taxon>
        <taxon>Brassiceae</taxon>
        <taxon>Brassica</taxon>
    </lineage>
</organism>
<comment type="caution">
    <text evidence="3">The sequence shown here is derived from an EMBL/GenBank/DDBJ whole genome shotgun (WGS) entry which is preliminary data.</text>
</comment>